<dbReference type="Proteomes" id="UP000694941">
    <property type="component" value="Unplaced"/>
</dbReference>
<name>A0ABM1SJH4_LIMPO</name>
<dbReference type="PANTHER" id="PTHR22589">
    <property type="entry name" value="CARNITINE O-ACYLTRANSFERASE"/>
    <property type="match status" value="1"/>
</dbReference>
<dbReference type="Pfam" id="PF00755">
    <property type="entry name" value="Carn_acyltransf"/>
    <property type="match status" value="1"/>
</dbReference>
<comment type="similarity">
    <text evidence="1">Belongs to the carnitine/choline acetyltransferase family.</text>
</comment>
<dbReference type="InterPro" id="IPR039551">
    <property type="entry name" value="Cho/carn_acyl_trans"/>
</dbReference>
<gene>
    <name evidence="4" type="primary">LOC106461209</name>
</gene>
<reference evidence="4" key="1">
    <citation type="submission" date="2025-08" db="UniProtKB">
        <authorList>
            <consortium name="RefSeq"/>
        </authorList>
    </citation>
    <scope>IDENTIFICATION</scope>
    <source>
        <tissue evidence="4">Muscle</tissue>
    </source>
</reference>
<dbReference type="InterPro" id="IPR023213">
    <property type="entry name" value="CAT-like_dom_sf"/>
</dbReference>
<feature type="domain" description="Choline/carnitine acyltransferase" evidence="2">
    <location>
        <begin position="50"/>
        <end position="135"/>
    </location>
</feature>
<dbReference type="GeneID" id="106461209"/>
<sequence length="136" mass="15645">MYIHSFQNSEKKTQHQWKSAKVLEPPQSLQFVFSPETKKDIYEAEQQLQKLHHHLLATYESGSTRKFRQGRTETIRSASPEALDFCRKMMSKEVGTEEKKSALYSAINSHKEYSIQACNGLGVDRLLLGLRKAAEE</sequence>
<evidence type="ECO:0000313" key="4">
    <source>
        <dbReference type="RefSeq" id="XP_022243780.1"/>
    </source>
</evidence>
<keyword evidence="3" id="KW-1185">Reference proteome</keyword>
<dbReference type="PANTHER" id="PTHR22589:SF103">
    <property type="entry name" value="CARNITINE O-ACETYL-TRANSFERASE, ISOFORM A-RELATED"/>
    <property type="match status" value="1"/>
</dbReference>
<proteinExistence type="inferred from homology"/>
<protein>
    <submittedName>
        <fullName evidence="4">Choline O-acetyltransferase-like</fullName>
    </submittedName>
</protein>
<dbReference type="RefSeq" id="XP_022243780.1">
    <property type="nucleotide sequence ID" value="XM_022388072.1"/>
</dbReference>
<evidence type="ECO:0000256" key="1">
    <source>
        <dbReference type="ARBA" id="ARBA00005232"/>
    </source>
</evidence>
<dbReference type="InterPro" id="IPR000542">
    <property type="entry name" value="Carn_acyl_trans"/>
</dbReference>
<dbReference type="SUPFAM" id="SSF52777">
    <property type="entry name" value="CoA-dependent acyltransferases"/>
    <property type="match status" value="1"/>
</dbReference>
<accession>A0ABM1SJH4</accession>
<organism evidence="3 4">
    <name type="scientific">Limulus polyphemus</name>
    <name type="common">Atlantic horseshoe crab</name>
    <dbReference type="NCBI Taxonomy" id="6850"/>
    <lineage>
        <taxon>Eukaryota</taxon>
        <taxon>Metazoa</taxon>
        <taxon>Ecdysozoa</taxon>
        <taxon>Arthropoda</taxon>
        <taxon>Chelicerata</taxon>
        <taxon>Merostomata</taxon>
        <taxon>Xiphosura</taxon>
        <taxon>Limulidae</taxon>
        <taxon>Limulus</taxon>
    </lineage>
</organism>
<evidence type="ECO:0000313" key="3">
    <source>
        <dbReference type="Proteomes" id="UP000694941"/>
    </source>
</evidence>
<dbReference type="Gene3D" id="3.30.559.10">
    <property type="entry name" value="Chloramphenicol acetyltransferase-like domain"/>
    <property type="match status" value="1"/>
</dbReference>
<evidence type="ECO:0000259" key="2">
    <source>
        <dbReference type="Pfam" id="PF00755"/>
    </source>
</evidence>